<dbReference type="NCBIfam" id="TIGR03857">
    <property type="entry name" value="F420_MSMEG_2249"/>
    <property type="match status" value="1"/>
</dbReference>
<dbReference type="AlphaFoldDB" id="A0A7Z7MUA4"/>
<accession>A0A7Z7MUA4</accession>
<dbReference type="RefSeq" id="WP_154715877.1">
    <property type="nucleotide sequence ID" value="NZ_LT837803.1"/>
</dbReference>
<dbReference type="GO" id="GO:0016705">
    <property type="term" value="F:oxidoreductase activity, acting on paired donors, with incorporation or reduction of molecular oxygen"/>
    <property type="evidence" value="ECO:0007669"/>
    <property type="project" value="InterPro"/>
</dbReference>
<dbReference type="GO" id="GO:0004497">
    <property type="term" value="F:monooxygenase activity"/>
    <property type="evidence" value="ECO:0007669"/>
    <property type="project" value="UniProtKB-KW"/>
</dbReference>
<evidence type="ECO:0000313" key="3">
    <source>
        <dbReference type="Proteomes" id="UP000242886"/>
    </source>
</evidence>
<dbReference type="InterPro" id="IPR036661">
    <property type="entry name" value="Luciferase-like_sf"/>
</dbReference>
<protein>
    <submittedName>
        <fullName evidence="2">Luciferase-like monooxygenase</fullName>
    </submittedName>
</protein>
<dbReference type="PANTHER" id="PTHR43244:SF2">
    <property type="entry name" value="CONSERVED HYPOTHETICAL ALANINE AND PROLINE-RICH PROTEIN"/>
    <property type="match status" value="1"/>
</dbReference>
<evidence type="ECO:0000313" key="2">
    <source>
        <dbReference type="EMBL" id="SMB22019.1"/>
    </source>
</evidence>
<dbReference type="InterPro" id="IPR011251">
    <property type="entry name" value="Luciferase-like_dom"/>
</dbReference>
<dbReference type="EMBL" id="LT837803">
    <property type="protein sequence ID" value="SMB22019.1"/>
    <property type="molecule type" value="Genomic_DNA"/>
</dbReference>
<dbReference type="Gene3D" id="3.20.20.30">
    <property type="entry name" value="Luciferase-like domain"/>
    <property type="match status" value="1"/>
</dbReference>
<gene>
    <name evidence="2" type="ORF">SDENCHOL_10475</name>
</gene>
<organism evidence="2 3">
    <name type="scientific">Sterolibacterium denitrificans</name>
    <dbReference type="NCBI Taxonomy" id="157592"/>
    <lineage>
        <taxon>Bacteria</taxon>
        <taxon>Pseudomonadati</taxon>
        <taxon>Pseudomonadota</taxon>
        <taxon>Betaproteobacteria</taxon>
        <taxon>Nitrosomonadales</taxon>
        <taxon>Sterolibacteriaceae</taxon>
        <taxon>Sterolibacterium</taxon>
    </lineage>
</organism>
<dbReference type="Pfam" id="PF00296">
    <property type="entry name" value="Bac_luciferase"/>
    <property type="match status" value="1"/>
</dbReference>
<evidence type="ECO:0000259" key="1">
    <source>
        <dbReference type="Pfam" id="PF00296"/>
    </source>
</evidence>
<reference evidence="2" key="1">
    <citation type="submission" date="2017-03" db="EMBL/GenBank/DDBJ databases">
        <authorList>
            <consortium name="AG Boll"/>
        </authorList>
    </citation>
    <scope>NUCLEOTIDE SEQUENCE [LARGE SCALE GENOMIC DNA]</scope>
    <source>
        <strain evidence="2">Chol</strain>
    </source>
</reference>
<dbReference type="PANTHER" id="PTHR43244">
    <property type="match status" value="1"/>
</dbReference>
<dbReference type="SUPFAM" id="SSF51679">
    <property type="entry name" value="Bacterial luciferase-like"/>
    <property type="match status" value="1"/>
</dbReference>
<name>A0A7Z7MUA4_9PROT</name>
<sequence length="367" mass="39482">MSDVIDVSTSRYPELGCYLLPGHTRTPADLLDQVRAAEALGLGTAWISERVDVKEMGVLVGAAAAVTQRIRICAGVTNINTRHPIITASLASTASRLSGGRFALGVGRGIGVSMASWGVPVATNAMLEDFAGLMRRLWAGERVFGHEGALGSYPYLHQADWLDEAGRIPLLLGAYGPKSLELAGRCFDGVILPTYFSDAAVSRSVEHVRRGAELAGRDPSKVKVWAMVATVCDPDEERRLRSIVGRMATYLQAPDLAELLIAINGWDAAVLDDFRAAPVVAGMRGGIDSTATLDELREIEKLIPPEWFPAAVGDAATCAQRWLDQFKAGADGMIIHASTPQQFERILPEYERIRDTAHLAGRGKPPA</sequence>
<dbReference type="InterPro" id="IPR050564">
    <property type="entry name" value="F420-G6PD/mer"/>
</dbReference>
<keyword evidence="3" id="KW-1185">Reference proteome</keyword>
<dbReference type="Proteomes" id="UP000242886">
    <property type="component" value="Chromosome SDENCHOL"/>
</dbReference>
<dbReference type="InterPro" id="IPR022378">
    <property type="entry name" value="F420_OxRdatse_MSMEG2249_pred"/>
</dbReference>
<proteinExistence type="predicted"/>
<feature type="domain" description="Luciferase-like" evidence="1">
    <location>
        <begin position="25"/>
        <end position="330"/>
    </location>
</feature>